<dbReference type="GO" id="GO:0005886">
    <property type="term" value="C:plasma membrane"/>
    <property type="evidence" value="ECO:0007669"/>
    <property type="project" value="UniProtKB-SubCell"/>
</dbReference>
<dbReference type="SUPFAM" id="SSF103481">
    <property type="entry name" value="Multidrug resistance efflux transporter EmrE"/>
    <property type="match status" value="1"/>
</dbReference>
<evidence type="ECO:0000313" key="13">
    <source>
        <dbReference type="EMBL" id="MBK6004620.1"/>
    </source>
</evidence>
<dbReference type="AlphaFoldDB" id="A0A934TP16"/>
<evidence type="ECO:0000256" key="5">
    <source>
        <dbReference type="ARBA" id="ARBA00022519"/>
    </source>
</evidence>
<dbReference type="GO" id="GO:0009103">
    <property type="term" value="P:lipopolysaccharide biosynthetic process"/>
    <property type="evidence" value="ECO:0007669"/>
    <property type="project" value="UniProtKB-KW"/>
</dbReference>
<keyword evidence="2" id="KW-0813">Transport</keyword>
<dbReference type="InterPro" id="IPR022832">
    <property type="entry name" value="Flippase_ArnF"/>
</dbReference>
<keyword evidence="8" id="KW-0448">Lipopolysaccharide biosynthesis</keyword>
<reference evidence="13" key="2">
    <citation type="submission" date="2021-01" db="EMBL/GenBank/DDBJ databases">
        <authorList>
            <person name="Kang M."/>
        </authorList>
    </citation>
    <scope>NUCLEOTIDE SEQUENCE</scope>
    <source>
        <strain evidence="13">KACC 17527</strain>
    </source>
</reference>
<keyword evidence="6" id="KW-0441">Lipid A biosynthesis</keyword>
<evidence type="ECO:0000256" key="6">
    <source>
        <dbReference type="ARBA" id="ARBA00022556"/>
    </source>
</evidence>
<evidence type="ECO:0000256" key="1">
    <source>
        <dbReference type="ARBA" id="ARBA00004651"/>
    </source>
</evidence>
<proteinExistence type="inferred from homology"/>
<evidence type="ECO:0000256" key="7">
    <source>
        <dbReference type="ARBA" id="ARBA00022692"/>
    </source>
</evidence>
<evidence type="ECO:0000256" key="10">
    <source>
        <dbReference type="ARBA" id="ARBA00023098"/>
    </source>
</evidence>
<dbReference type="NCBIfam" id="NF002816">
    <property type="entry name" value="PRK02971.1-2"/>
    <property type="match status" value="1"/>
</dbReference>
<feature type="transmembrane region" description="Helical" evidence="12">
    <location>
        <begin position="108"/>
        <end position="125"/>
    </location>
</feature>
<gene>
    <name evidence="13" type="ORF">JJB11_00835</name>
</gene>
<evidence type="ECO:0000256" key="11">
    <source>
        <dbReference type="ARBA" id="ARBA00023136"/>
    </source>
</evidence>
<name>A0A934TP16_9BURK</name>
<dbReference type="GO" id="GO:0009245">
    <property type="term" value="P:lipid A biosynthetic process"/>
    <property type="evidence" value="ECO:0007669"/>
    <property type="project" value="UniProtKB-KW"/>
</dbReference>
<dbReference type="EMBL" id="JAEPWM010000001">
    <property type="protein sequence ID" value="MBK6004620.1"/>
    <property type="molecule type" value="Genomic_DNA"/>
</dbReference>
<dbReference type="HAMAP" id="MF_00538">
    <property type="entry name" value="Flippase_ArnF"/>
    <property type="match status" value="1"/>
</dbReference>
<keyword evidence="10" id="KW-0443">Lipid metabolism</keyword>
<dbReference type="Gene3D" id="1.10.3730.20">
    <property type="match status" value="1"/>
</dbReference>
<keyword evidence="4" id="KW-0444">Lipid biosynthesis</keyword>
<feature type="transmembrane region" description="Helical" evidence="12">
    <location>
        <begin position="43"/>
        <end position="66"/>
    </location>
</feature>
<evidence type="ECO:0000256" key="12">
    <source>
        <dbReference type="SAM" id="Phobius"/>
    </source>
</evidence>
<dbReference type="InterPro" id="IPR000390">
    <property type="entry name" value="Small_drug/metabolite_transptr"/>
</dbReference>
<evidence type="ECO:0000256" key="9">
    <source>
        <dbReference type="ARBA" id="ARBA00022989"/>
    </source>
</evidence>
<keyword evidence="7 12" id="KW-0812">Transmembrane</keyword>
<dbReference type="PANTHER" id="PTHR30561:SF9">
    <property type="entry name" value="4-AMINO-4-DEOXY-L-ARABINOSE-PHOSPHOUNDECAPRENOL FLIPPASE SUBUNIT ARNF-RELATED"/>
    <property type="match status" value="1"/>
</dbReference>
<comment type="caution">
    <text evidence="13">The sequence shown here is derived from an EMBL/GenBank/DDBJ whole genome shotgun (WGS) entry which is preliminary data.</text>
</comment>
<dbReference type="GO" id="GO:1901505">
    <property type="term" value="F:carbohydrate derivative transmembrane transporter activity"/>
    <property type="evidence" value="ECO:0007669"/>
    <property type="project" value="InterPro"/>
</dbReference>
<feature type="transmembrane region" description="Helical" evidence="12">
    <location>
        <begin position="78"/>
        <end position="96"/>
    </location>
</feature>
<evidence type="ECO:0000256" key="8">
    <source>
        <dbReference type="ARBA" id="ARBA00022985"/>
    </source>
</evidence>
<dbReference type="InterPro" id="IPR037185">
    <property type="entry name" value="EmrE-like"/>
</dbReference>
<keyword evidence="5" id="KW-0997">Cell inner membrane</keyword>
<evidence type="ECO:0000313" key="14">
    <source>
        <dbReference type="Proteomes" id="UP000630528"/>
    </source>
</evidence>
<dbReference type="PANTHER" id="PTHR30561">
    <property type="entry name" value="SMR FAMILY PROTON-DEPENDENT DRUG EFFLUX TRANSPORTER SUGE"/>
    <property type="match status" value="1"/>
</dbReference>
<accession>A0A934TP16</accession>
<organism evidence="13 14">
    <name type="scientific">Ramlibacter ginsenosidimutans</name>
    <dbReference type="NCBI Taxonomy" id="502333"/>
    <lineage>
        <taxon>Bacteria</taxon>
        <taxon>Pseudomonadati</taxon>
        <taxon>Pseudomonadota</taxon>
        <taxon>Betaproteobacteria</taxon>
        <taxon>Burkholderiales</taxon>
        <taxon>Comamonadaceae</taxon>
        <taxon>Ramlibacter</taxon>
    </lineage>
</organism>
<evidence type="ECO:0000256" key="3">
    <source>
        <dbReference type="ARBA" id="ARBA00022475"/>
    </source>
</evidence>
<reference evidence="13" key="1">
    <citation type="journal article" date="2012" name="J. Microbiol. Biotechnol.">
        <title>Ramlibacter ginsenosidimutans sp. nov., with ginsenoside-converting activity.</title>
        <authorList>
            <person name="Wang L."/>
            <person name="An D.S."/>
            <person name="Kim S.G."/>
            <person name="Jin F.X."/>
            <person name="Kim S.C."/>
            <person name="Lee S.T."/>
            <person name="Im W.T."/>
        </authorList>
    </citation>
    <scope>NUCLEOTIDE SEQUENCE</scope>
    <source>
        <strain evidence="13">KACC 17527</strain>
    </source>
</reference>
<evidence type="ECO:0000256" key="4">
    <source>
        <dbReference type="ARBA" id="ARBA00022516"/>
    </source>
</evidence>
<evidence type="ECO:0000256" key="2">
    <source>
        <dbReference type="ARBA" id="ARBA00022448"/>
    </source>
</evidence>
<dbReference type="Proteomes" id="UP000630528">
    <property type="component" value="Unassembled WGS sequence"/>
</dbReference>
<keyword evidence="9 12" id="KW-1133">Transmembrane helix</keyword>
<dbReference type="RefSeq" id="WP_201166010.1">
    <property type="nucleotide sequence ID" value="NZ_JAEPWM010000001.1"/>
</dbReference>
<protein>
    <submittedName>
        <fullName evidence="13">4-amino-4-deoxy-L-arabinose-phospho-UDP flippase</fullName>
    </submittedName>
</protein>
<keyword evidence="11 12" id="KW-0472">Membrane</keyword>
<sequence length="134" mass="14218">MKTRALLPAACSVALVTLAQVGMRWSLMRLPHLESWPVARIADIAWAPAALLVASIGAYGASLLCWLAALRHLPLNRAYPLLSVSYALVYLASALLPGLEGSFSLRKSIGVALVLLGVTLIHARAPASQARAPR</sequence>
<keyword evidence="3" id="KW-1003">Cell membrane</keyword>
<comment type="subcellular location">
    <subcellularLocation>
        <location evidence="1">Cell membrane</location>
        <topology evidence="1">Multi-pass membrane protein</topology>
    </subcellularLocation>
</comment>
<keyword evidence="14" id="KW-1185">Reference proteome</keyword>